<comment type="caution">
    <text evidence="2">The sequence shown here is derived from an EMBL/GenBank/DDBJ whole genome shotgun (WGS) entry which is preliminary data.</text>
</comment>
<dbReference type="Pfam" id="PF00092">
    <property type="entry name" value="VWA"/>
    <property type="match status" value="1"/>
</dbReference>
<dbReference type="PANTHER" id="PTHR24020">
    <property type="entry name" value="COLLAGEN ALPHA"/>
    <property type="match status" value="1"/>
</dbReference>
<feature type="domain" description="VWFA" evidence="1">
    <location>
        <begin position="1"/>
        <end position="162"/>
    </location>
</feature>
<proteinExistence type="predicted"/>
<evidence type="ECO:0000313" key="2">
    <source>
        <dbReference type="EMBL" id="CAE1331247.1"/>
    </source>
</evidence>
<evidence type="ECO:0000259" key="1">
    <source>
        <dbReference type="PROSITE" id="PS50234"/>
    </source>
</evidence>
<dbReference type="OrthoDB" id="10256829at2759"/>
<sequence>MTWKDFSQQLDFVKLFIDDMDVSQNIVRIGVATISTEIRTDFFLNTYRTKEGIKKALSNITDPQGKTHTWLALEYLHKKAFNKENGGRVGVPKIAIILTDGASRDRQKTLVEAERLHNESIRVYAIGIRNVDLTELKAIASKPDNVYLSSDFSALKDIEASLKENVCKIGK</sequence>
<dbReference type="EMBL" id="CAHIKZ030005599">
    <property type="protein sequence ID" value="CAE1331247.1"/>
    <property type="molecule type" value="Genomic_DNA"/>
</dbReference>
<dbReference type="PANTHER" id="PTHR24020:SF20">
    <property type="entry name" value="PH DOMAIN-CONTAINING PROTEIN"/>
    <property type="match status" value="1"/>
</dbReference>
<dbReference type="SUPFAM" id="SSF53300">
    <property type="entry name" value="vWA-like"/>
    <property type="match status" value="1"/>
</dbReference>
<dbReference type="InterPro" id="IPR036465">
    <property type="entry name" value="vWFA_dom_sf"/>
</dbReference>
<organism evidence="2 3">
    <name type="scientific">Acanthosepion pharaonis</name>
    <name type="common">Pharaoh cuttlefish</name>
    <name type="synonym">Sepia pharaonis</name>
    <dbReference type="NCBI Taxonomy" id="158019"/>
    <lineage>
        <taxon>Eukaryota</taxon>
        <taxon>Metazoa</taxon>
        <taxon>Spiralia</taxon>
        <taxon>Lophotrochozoa</taxon>
        <taxon>Mollusca</taxon>
        <taxon>Cephalopoda</taxon>
        <taxon>Coleoidea</taxon>
        <taxon>Decapodiformes</taxon>
        <taxon>Sepiida</taxon>
        <taxon>Sepiina</taxon>
        <taxon>Sepiidae</taxon>
        <taxon>Acanthosepion</taxon>
    </lineage>
</organism>
<dbReference type="InterPro" id="IPR002035">
    <property type="entry name" value="VWF_A"/>
</dbReference>
<dbReference type="PROSITE" id="PS50234">
    <property type="entry name" value="VWFA"/>
    <property type="match status" value="1"/>
</dbReference>
<dbReference type="AlphaFoldDB" id="A0A812EW59"/>
<accession>A0A812EW59</accession>
<name>A0A812EW59_ACAPH</name>
<gene>
    <name evidence="2" type="ORF">SPHA_80465</name>
</gene>
<keyword evidence="3" id="KW-1185">Reference proteome</keyword>
<dbReference type="InterPro" id="IPR050525">
    <property type="entry name" value="ECM_Assembly_Org"/>
</dbReference>
<dbReference type="Gene3D" id="3.40.50.410">
    <property type="entry name" value="von Willebrand factor, type A domain"/>
    <property type="match status" value="1"/>
</dbReference>
<dbReference type="SMART" id="SM00327">
    <property type="entry name" value="VWA"/>
    <property type="match status" value="1"/>
</dbReference>
<evidence type="ECO:0000313" key="3">
    <source>
        <dbReference type="Proteomes" id="UP000597762"/>
    </source>
</evidence>
<dbReference type="Proteomes" id="UP000597762">
    <property type="component" value="Unassembled WGS sequence"/>
</dbReference>
<protein>
    <recommendedName>
        <fullName evidence="1">VWFA domain-containing protein</fullName>
    </recommendedName>
</protein>
<reference evidence="2" key="1">
    <citation type="submission" date="2021-01" db="EMBL/GenBank/DDBJ databases">
        <authorList>
            <person name="Li R."/>
            <person name="Bekaert M."/>
        </authorList>
    </citation>
    <scope>NUCLEOTIDE SEQUENCE</scope>
    <source>
        <strain evidence="2">Farmed</strain>
    </source>
</reference>